<name>A0AAW1LP14_SAPOF</name>
<dbReference type="EMBL" id="JBDFQZ010000004">
    <property type="protein sequence ID" value="KAK9735406.1"/>
    <property type="molecule type" value="Genomic_DNA"/>
</dbReference>
<dbReference type="SMART" id="SM00184">
    <property type="entry name" value="RING"/>
    <property type="match status" value="1"/>
</dbReference>
<dbReference type="InterPro" id="IPR013083">
    <property type="entry name" value="Znf_RING/FYVE/PHD"/>
</dbReference>
<proteinExistence type="predicted"/>
<dbReference type="PANTHER" id="PTHR47692">
    <property type="entry name" value="RING/U-BOX SUPERFAMILY PROTEIN"/>
    <property type="match status" value="1"/>
</dbReference>
<sequence>MKHEEDEGIIGNPNQNPCPICLGLITQESYLDQCFHKYCYNCIVRWTKVVSSKSSSSSTKDSSVKCPLCKTDNFSIIHGYDGNTFQQDFINHITDNSTFFSKAHKHRLQCYYTEPGPLRETFKVTHYWKMRKYLVPNKQLEKWTRRELQALLQEEDVEIIMHHILGVIESLSRSHLPKGTTHAPQLKQEEFRILVGDAARPFLTGRTDRFVNEVELFLASGLTVEAYDNAYKRSLDWKKPDEIPQDGEPPVSEHDYVLPYLLLVDDNLDEVEWTEAKLDNAACSDASV</sequence>
<dbReference type="InterPro" id="IPR018957">
    <property type="entry name" value="Znf_C3HC4_RING-type"/>
</dbReference>
<protein>
    <recommendedName>
        <fullName evidence="5">RING-type domain-containing protein</fullName>
    </recommendedName>
</protein>
<organism evidence="6 7">
    <name type="scientific">Saponaria officinalis</name>
    <name type="common">Common soapwort</name>
    <name type="synonym">Lychnis saponaria</name>
    <dbReference type="NCBI Taxonomy" id="3572"/>
    <lineage>
        <taxon>Eukaryota</taxon>
        <taxon>Viridiplantae</taxon>
        <taxon>Streptophyta</taxon>
        <taxon>Embryophyta</taxon>
        <taxon>Tracheophyta</taxon>
        <taxon>Spermatophyta</taxon>
        <taxon>Magnoliopsida</taxon>
        <taxon>eudicotyledons</taxon>
        <taxon>Gunneridae</taxon>
        <taxon>Pentapetalae</taxon>
        <taxon>Caryophyllales</taxon>
        <taxon>Caryophyllaceae</taxon>
        <taxon>Caryophylleae</taxon>
        <taxon>Saponaria</taxon>
    </lineage>
</organism>
<evidence type="ECO:0000256" key="2">
    <source>
        <dbReference type="ARBA" id="ARBA00022771"/>
    </source>
</evidence>
<dbReference type="PROSITE" id="PS00518">
    <property type="entry name" value="ZF_RING_1"/>
    <property type="match status" value="1"/>
</dbReference>
<evidence type="ECO:0000256" key="3">
    <source>
        <dbReference type="ARBA" id="ARBA00022833"/>
    </source>
</evidence>
<dbReference type="GO" id="GO:0008270">
    <property type="term" value="F:zinc ion binding"/>
    <property type="evidence" value="ECO:0007669"/>
    <property type="project" value="UniProtKB-KW"/>
</dbReference>
<evidence type="ECO:0000256" key="4">
    <source>
        <dbReference type="PROSITE-ProRule" id="PRU00175"/>
    </source>
</evidence>
<dbReference type="AlphaFoldDB" id="A0AAW1LP14"/>
<reference evidence="6" key="1">
    <citation type="submission" date="2024-03" db="EMBL/GenBank/DDBJ databases">
        <title>WGS assembly of Saponaria officinalis var. Norfolk2.</title>
        <authorList>
            <person name="Jenkins J."/>
            <person name="Shu S."/>
            <person name="Grimwood J."/>
            <person name="Barry K."/>
            <person name="Goodstein D."/>
            <person name="Schmutz J."/>
            <person name="Leebens-Mack J."/>
            <person name="Osbourn A."/>
        </authorList>
    </citation>
    <scope>NUCLEOTIDE SEQUENCE [LARGE SCALE GENOMIC DNA]</scope>
    <source>
        <strain evidence="6">JIC</strain>
    </source>
</reference>
<keyword evidence="3" id="KW-0862">Zinc</keyword>
<evidence type="ECO:0000259" key="5">
    <source>
        <dbReference type="PROSITE" id="PS50089"/>
    </source>
</evidence>
<dbReference type="Pfam" id="PF00097">
    <property type="entry name" value="zf-C3HC4"/>
    <property type="match status" value="1"/>
</dbReference>
<dbReference type="PROSITE" id="PS50089">
    <property type="entry name" value="ZF_RING_2"/>
    <property type="match status" value="1"/>
</dbReference>
<evidence type="ECO:0000256" key="1">
    <source>
        <dbReference type="ARBA" id="ARBA00022723"/>
    </source>
</evidence>
<comment type="caution">
    <text evidence="6">The sequence shown here is derived from an EMBL/GenBank/DDBJ whole genome shotgun (WGS) entry which is preliminary data.</text>
</comment>
<gene>
    <name evidence="6" type="ORF">RND81_04G204100</name>
</gene>
<dbReference type="InterPro" id="IPR001841">
    <property type="entry name" value="Znf_RING"/>
</dbReference>
<feature type="domain" description="RING-type" evidence="5">
    <location>
        <begin position="18"/>
        <end position="70"/>
    </location>
</feature>
<dbReference type="PANTHER" id="PTHR47692:SF2">
    <property type="entry name" value="ZINC FINGER RING-TYPE DOMAIN CONTAINING PROTEIN"/>
    <property type="match status" value="1"/>
</dbReference>
<evidence type="ECO:0000313" key="7">
    <source>
        <dbReference type="Proteomes" id="UP001443914"/>
    </source>
</evidence>
<keyword evidence="2 4" id="KW-0863">Zinc-finger</keyword>
<keyword evidence="1" id="KW-0479">Metal-binding</keyword>
<accession>A0AAW1LP14</accession>
<dbReference type="SUPFAM" id="SSF57850">
    <property type="entry name" value="RING/U-box"/>
    <property type="match status" value="1"/>
</dbReference>
<evidence type="ECO:0000313" key="6">
    <source>
        <dbReference type="EMBL" id="KAK9735406.1"/>
    </source>
</evidence>
<dbReference type="InterPro" id="IPR017907">
    <property type="entry name" value="Znf_RING_CS"/>
</dbReference>
<keyword evidence="7" id="KW-1185">Reference proteome</keyword>
<dbReference type="Proteomes" id="UP001443914">
    <property type="component" value="Unassembled WGS sequence"/>
</dbReference>
<dbReference type="Gene3D" id="3.30.40.10">
    <property type="entry name" value="Zinc/RING finger domain, C3HC4 (zinc finger)"/>
    <property type="match status" value="1"/>
</dbReference>